<sequence>MVLTSRTEEYGAAVRDLHVLSRAAAVELVDVSPADLRAYLPRTRRGCPGGTSWEHVLDQPEQRPLDPVCQNLAEVLSTPLMVALARDIYSEGNHPGPVVLLDRQRFGSAQALEEHLLDAFISGLYTRPQEATGTRRRVPRRDPAEVRQWCAHLAGRLDRQGARDFIWWTLAQGVPRRAGGALLGLVGAAVGHLLCTTGVQFPVRAAFGLVLAVGFSIWLLLRLAGALPTGFVLGIAGGMALGLPAGLLAGQLGAVGGLVLDRAAGPPQPVVVRLGLRRNFRRQPED</sequence>
<evidence type="ECO:0000256" key="1">
    <source>
        <dbReference type="SAM" id="Phobius"/>
    </source>
</evidence>
<protein>
    <submittedName>
        <fullName evidence="2">Uncharacterized protein</fullName>
    </submittedName>
</protein>
<feature type="transmembrane region" description="Helical" evidence="1">
    <location>
        <begin position="231"/>
        <end position="252"/>
    </location>
</feature>
<accession>A0A1H9J6W2</accession>
<reference evidence="3" key="1">
    <citation type="submission" date="2016-10" db="EMBL/GenBank/DDBJ databases">
        <authorList>
            <person name="Varghese N."/>
            <person name="Submissions S."/>
        </authorList>
    </citation>
    <scope>NUCLEOTIDE SEQUENCE [LARGE SCALE GENOMIC DNA]</scope>
    <source>
        <strain evidence="3">CGMCC 4.3525</strain>
    </source>
</reference>
<evidence type="ECO:0000313" key="3">
    <source>
        <dbReference type="Proteomes" id="UP000199352"/>
    </source>
</evidence>
<dbReference type="Proteomes" id="UP000199352">
    <property type="component" value="Unassembled WGS sequence"/>
</dbReference>
<keyword evidence="1" id="KW-0472">Membrane</keyword>
<dbReference type="AlphaFoldDB" id="A0A1H9J6W2"/>
<keyword evidence="1" id="KW-1133">Transmembrane helix</keyword>
<dbReference type="EMBL" id="FOFR01000005">
    <property type="protein sequence ID" value="SEQ82522.1"/>
    <property type="molecule type" value="Genomic_DNA"/>
</dbReference>
<keyword evidence="1" id="KW-0812">Transmembrane</keyword>
<organism evidence="2 3">
    <name type="scientific">Lentzea xinjiangensis</name>
    <dbReference type="NCBI Taxonomy" id="402600"/>
    <lineage>
        <taxon>Bacteria</taxon>
        <taxon>Bacillati</taxon>
        <taxon>Actinomycetota</taxon>
        <taxon>Actinomycetes</taxon>
        <taxon>Pseudonocardiales</taxon>
        <taxon>Pseudonocardiaceae</taxon>
        <taxon>Lentzea</taxon>
    </lineage>
</organism>
<keyword evidence="3" id="KW-1185">Reference proteome</keyword>
<name>A0A1H9J6W2_9PSEU</name>
<feature type="transmembrane region" description="Helical" evidence="1">
    <location>
        <begin position="180"/>
        <end position="199"/>
    </location>
</feature>
<evidence type="ECO:0000313" key="2">
    <source>
        <dbReference type="EMBL" id="SEQ82522.1"/>
    </source>
</evidence>
<dbReference type="STRING" id="402600.SAMN05216188_105236"/>
<proteinExistence type="predicted"/>
<feature type="transmembrane region" description="Helical" evidence="1">
    <location>
        <begin position="205"/>
        <end position="224"/>
    </location>
</feature>
<gene>
    <name evidence="2" type="ORF">SAMN05216188_105236</name>
</gene>